<organism evidence="1 2">
    <name type="scientific">Guyanagaster necrorhizus</name>
    <dbReference type="NCBI Taxonomy" id="856835"/>
    <lineage>
        <taxon>Eukaryota</taxon>
        <taxon>Fungi</taxon>
        <taxon>Dikarya</taxon>
        <taxon>Basidiomycota</taxon>
        <taxon>Agaricomycotina</taxon>
        <taxon>Agaricomycetes</taxon>
        <taxon>Agaricomycetidae</taxon>
        <taxon>Agaricales</taxon>
        <taxon>Marasmiineae</taxon>
        <taxon>Physalacriaceae</taxon>
        <taxon>Guyanagaster</taxon>
    </lineage>
</organism>
<protein>
    <submittedName>
        <fullName evidence="1">Uncharacterized protein</fullName>
    </submittedName>
</protein>
<keyword evidence="2" id="KW-1185">Reference proteome</keyword>
<evidence type="ECO:0000313" key="1">
    <source>
        <dbReference type="EMBL" id="KAG7443251.1"/>
    </source>
</evidence>
<name>A0A9P7VLB7_9AGAR</name>
<dbReference type="Proteomes" id="UP000812287">
    <property type="component" value="Unassembled WGS sequence"/>
</dbReference>
<gene>
    <name evidence="1" type="ORF">BT62DRAFT_337972</name>
</gene>
<comment type="caution">
    <text evidence="1">The sequence shown here is derived from an EMBL/GenBank/DDBJ whole genome shotgun (WGS) entry which is preliminary data.</text>
</comment>
<dbReference type="RefSeq" id="XP_043036751.1">
    <property type="nucleotide sequence ID" value="XM_043180552.1"/>
</dbReference>
<dbReference type="GeneID" id="66102848"/>
<evidence type="ECO:0000313" key="2">
    <source>
        <dbReference type="Proteomes" id="UP000812287"/>
    </source>
</evidence>
<dbReference type="AlphaFoldDB" id="A0A9P7VLB7"/>
<sequence length="170" mass="19241">MLGSLEKGKDCVMKHCYSSNGGTIKHRIFNSIQVYASITPVGSSHETNSLFNEYPQAGARILNATRRHPDIKSDRLSSAVPPAITLEFRHLECTRIQLPTFRLPSPQQRRASSRCLSMTRDAEEEGPIMSLQQMNSFPPSYPRLHRTLLQSNVLAVDEEEARAVHFYTRN</sequence>
<dbReference type="EMBL" id="MU250546">
    <property type="protein sequence ID" value="KAG7443251.1"/>
    <property type="molecule type" value="Genomic_DNA"/>
</dbReference>
<proteinExistence type="predicted"/>
<reference evidence="1" key="1">
    <citation type="submission" date="2020-11" db="EMBL/GenBank/DDBJ databases">
        <title>Adaptations for nitrogen fixation in a non-lichenized fungal sporocarp promotes dispersal by wood-feeding termites.</title>
        <authorList>
            <consortium name="DOE Joint Genome Institute"/>
            <person name="Koch R.A."/>
            <person name="Yoon G."/>
            <person name="Arayal U."/>
            <person name="Lail K."/>
            <person name="Amirebrahimi M."/>
            <person name="Labutti K."/>
            <person name="Lipzen A."/>
            <person name="Riley R."/>
            <person name="Barry K."/>
            <person name="Henrissat B."/>
            <person name="Grigoriev I.V."/>
            <person name="Herr J.R."/>
            <person name="Aime M.C."/>
        </authorList>
    </citation>
    <scope>NUCLEOTIDE SEQUENCE</scope>
    <source>
        <strain evidence="1">MCA 3950</strain>
    </source>
</reference>
<accession>A0A9P7VLB7</accession>